<dbReference type="Proteomes" id="UP000824236">
    <property type="component" value="Unassembled WGS sequence"/>
</dbReference>
<dbReference type="EMBL" id="JAHLFO010000036">
    <property type="protein sequence ID" value="MBU3813443.1"/>
    <property type="molecule type" value="Genomic_DNA"/>
</dbReference>
<protein>
    <submittedName>
        <fullName evidence="2">DUF4925 domain-containing protein</fullName>
    </submittedName>
</protein>
<accession>A0A9E2KEQ4</accession>
<reference evidence="2" key="1">
    <citation type="journal article" date="2021" name="PeerJ">
        <title>Extensive microbial diversity within the chicken gut microbiome revealed by metagenomics and culture.</title>
        <authorList>
            <person name="Gilroy R."/>
            <person name="Ravi A."/>
            <person name="Getino M."/>
            <person name="Pursley I."/>
            <person name="Horton D.L."/>
            <person name="Alikhan N.F."/>
            <person name="Baker D."/>
            <person name="Gharbi K."/>
            <person name="Hall N."/>
            <person name="Watson M."/>
            <person name="Adriaenssens E.M."/>
            <person name="Foster-Nyarko E."/>
            <person name="Jarju S."/>
            <person name="Secka A."/>
            <person name="Antonio M."/>
            <person name="Oren A."/>
            <person name="Chaudhuri R.R."/>
            <person name="La Ragione R."/>
            <person name="Hildebrand F."/>
            <person name="Pallen M.J."/>
        </authorList>
    </citation>
    <scope>NUCLEOTIDE SEQUENCE</scope>
    <source>
        <strain evidence="2">B3-3758</strain>
    </source>
</reference>
<sequence length="406" mass="42233">MKKNWFYLVALICSVALFTACSDDDEPANLSVDTVNGTYPSTDGTNVLQLTYGDAVMSGKSVTFNSADGQTATITLTGADNALLSGLTGMSVKNPGVVPGESSTTLNVTLVPAGTTGYTFSGTDESNGRTLTYTGAIEAGQLTLDVDATFTNDLIGTWNLVSTPSSDDPSATTYPIHAAWESSKGVEIFPGFEMPMETILSLALRLPVIGEGDNAQSVCQMLNTVLQSVTFGADGNVVASYSDAANAASPVWQNSPAGLVQYCVKNGQIYAYLDIDSLMGAMTTSTKATTDDLLVQLLPILLNHVGEIAPMLSEGIPLAYTTDEATGALTVYIDQNGLGGVLLGILNEVVNNADLMTLISELASSSMGPDNSMASMLPAILEQLPEIVAGTTSLELGLNFNPATAE</sequence>
<comment type="caution">
    <text evidence="2">The sequence shown here is derived from an EMBL/GenBank/DDBJ whole genome shotgun (WGS) entry which is preliminary data.</text>
</comment>
<evidence type="ECO:0000313" key="3">
    <source>
        <dbReference type="Proteomes" id="UP000824236"/>
    </source>
</evidence>
<gene>
    <name evidence="2" type="ORF">H9791_02885</name>
</gene>
<proteinExistence type="predicted"/>
<evidence type="ECO:0000256" key="1">
    <source>
        <dbReference type="SAM" id="SignalP"/>
    </source>
</evidence>
<keyword evidence="1" id="KW-0732">Signal</keyword>
<feature type="chain" id="PRO_5039726450" evidence="1">
    <location>
        <begin position="23"/>
        <end position="406"/>
    </location>
</feature>
<reference evidence="2" key="2">
    <citation type="submission" date="2021-04" db="EMBL/GenBank/DDBJ databases">
        <authorList>
            <person name="Gilroy R."/>
        </authorList>
    </citation>
    <scope>NUCLEOTIDE SEQUENCE</scope>
    <source>
        <strain evidence="2">B3-3758</strain>
    </source>
</reference>
<dbReference type="PROSITE" id="PS51257">
    <property type="entry name" value="PROKAR_LIPOPROTEIN"/>
    <property type="match status" value="1"/>
</dbReference>
<dbReference type="AlphaFoldDB" id="A0A9E2KEQ4"/>
<name>A0A9E2KEQ4_9BACE</name>
<feature type="signal peptide" evidence="1">
    <location>
        <begin position="1"/>
        <end position="22"/>
    </location>
</feature>
<evidence type="ECO:0000313" key="2">
    <source>
        <dbReference type="EMBL" id="MBU3813443.1"/>
    </source>
</evidence>
<organism evidence="2 3">
    <name type="scientific">Candidatus Bacteroides intestinipullorum</name>
    <dbReference type="NCBI Taxonomy" id="2838471"/>
    <lineage>
        <taxon>Bacteria</taxon>
        <taxon>Pseudomonadati</taxon>
        <taxon>Bacteroidota</taxon>
        <taxon>Bacteroidia</taxon>
        <taxon>Bacteroidales</taxon>
        <taxon>Bacteroidaceae</taxon>
        <taxon>Bacteroides</taxon>
    </lineage>
</organism>